<reference evidence="7 8" key="1">
    <citation type="submission" date="2024-03" db="EMBL/GenBank/DDBJ databases">
        <title>Novel species of the genus Variovorax.</title>
        <authorList>
            <person name="Liu Q."/>
            <person name="Xin Y.-H."/>
        </authorList>
    </citation>
    <scope>NUCLEOTIDE SEQUENCE [LARGE SCALE GENOMIC DNA]</scope>
    <source>
        <strain evidence="7 8">KACC 18899</strain>
    </source>
</reference>
<comment type="cofactor">
    <cofactor evidence="1">
        <name>FAD</name>
        <dbReference type="ChEBI" id="CHEBI:57692"/>
    </cofactor>
</comment>
<dbReference type="PANTHER" id="PTHR13789:SF318">
    <property type="entry name" value="GERANYLGERANYL DIPHOSPHATE REDUCTASE"/>
    <property type="match status" value="1"/>
</dbReference>
<feature type="domain" description="FAD-binding" evidence="6">
    <location>
        <begin position="5"/>
        <end position="351"/>
    </location>
</feature>
<keyword evidence="3" id="KW-0274">FAD</keyword>
<keyword evidence="4" id="KW-0560">Oxidoreductase</keyword>
<evidence type="ECO:0000256" key="1">
    <source>
        <dbReference type="ARBA" id="ARBA00001974"/>
    </source>
</evidence>
<dbReference type="InterPro" id="IPR050493">
    <property type="entry name" value="FAD-dep_Monooxygenase_BioMet"/>
</dbReference>
<evidence type="ECO:0000256" key="5">
    <source>
        <dbReference type="ARBA" id="ARBA00023033"/>
    </source>
</evidence>
<evidence type="ECO:0000259" key="6">
    <source>
        <dbReference type="Pfam" id="PF01494"/>
    </source>
</evidence>
<proteinExistence type="predicted"/>
<evidence type="ECO:0000256" key="3">
    <source>
        <dbReference type="ARBA" id="ARBA00022827"/>
    </source>
</evidence>
<dbReference type="EMBL" id="JBBKZU010000007">
    <property type="protein sequence ID" value="MEJ8812921.1"/>
    <property type="molecule type" value="Genomic_DNA"/>
</dbReference>
<evidence type="ECO:0000313" key="8">
    <source>
        <dbReference type="Proteomes" id="UP001365846"/>
    </source>
</evidence>
<accession>A0ABU8VHH4</accession>
<dbReference type="InterPro" id="IPR002938">
    <property type="entry name" value="FAD-bd"/>
</dbReference>
<dbReference type="Gene3D" id="3.50.50.60">
    <property type="entry name" value="FAD/NAD(P)-binding domain"/>
    <property type="match status" value="1"/>
</dbReference>
<organism evidence="7 8">
    <name type="scientific">Variovorax ureilyticus</name>
    <dbReference type="NCBI Taxonomy" id="1836198"/>
    <lineage>
        <taxon>Bacteria</taxon>
        <taxon>Pseudomonadati</taxon>
        <taxon>Pseudomonadota</taxon>
        <taxon>Betaproteobacteria</taxon>
        <taxon>Burkholderiales</taxon>
        <taxon>Comamonadaceae</taxon>
        <taxon>Variovorax</taxon>
    </lineage>
</organism>
<evidence type="ECO:0000256" key="4">
    <source>
        <dbReference type="ARBA" id="ARBA00023002"/>
    </source>
</evidence>
<comment type="caution">
    <text evidence="7">The sequence shown here is derived from an EMBL/GenBank/DDBJ whole genome shotgun (WGS) entry which is preliminary data.</text>
</comment>
<evidence type="ECO:0000313" key="7">
    <source>
        <dbReference type="EMBL" id="MEJ8812921.1"/>
    </source>
</evidence>
<dbReference type="SUPFAM" id="SSF54373">
    <property type="entry name" value="FAD-linked reductases, C-terminal domain"/>
    <property type="match status" value="1"/>
</dbReference>
<keyword evidence="5 7" id="KW-0503">Monooxygenase</keyword>
<dbReference type="GO" id="GO:0004497">
    <property type="term" value="F:monooxygenase activity"/>
    <property type="evidence" value="ECO:0007669"/>
    <property type="project" value="UniProtKB-KW"/>
</dbReference>
<name>A0ABU8VHH4_9BURK</name>
<dbReference type="PRINTS" id="PR00420">
    <property type="entry name" value="RNGMNOXGNASE"/>
</dbReference>
<dbReference type="InterPro" id="IPR036188">
    <property type="entry name" value="FAD/NAD-bd_sf"/>
</dbReference>
<dbReference type="SUPFAM" id="SSF51905">
    <property type="entry name" value="FAD/NAD(P)-binding domain"/>
    <property type="match status" value="1"/>
</dbReference>
<protein>
    <submittedName>
        <fullName evidence="7">FAD-dependent monooxygenase</fullName>
    </submittedName>
</protein>
<gene>
    <name evidence="7" type="ORF">WKW77_17685</name>
</gene>
<sequence>MSSKPILIAGGGIGGLTAALALLRQGREVQVFEQAAQLGEVGAGLQLSANATRALHLLGLSKELAAIAVQPSGKEIRLWNTGQTWKLFDLGESSIAKYGFPYYTIYRPDLHRVLVDAIRALSPDAIRLNAKCERFEQDVPGGHVRLYLADGSVSEGQALVGADGVHSAIRRQLFGDGVATYSGCMAWRGVIPVDRIDHSIVRQVGTNWVGPGRHVIQYPLRAGKLLNFVGIVETDRWMAESWNQRGTHAECHADFEGWHPEIHELIRNIDVPFRWALMARPPMSTWTKGLVTLLGDASHPTLPFLAQGAVMAIEDGFILARALGEVGDVGAALKRYEAARIGRTTKIVERSTENGRRFHNPELASAEGAASYVDREWRPDRVIERYHWLFDYRVDEVSL</sequence>
<keyword evidence="2" id="KW-0285">Flavoprotein</keyword>
<dbReference type="PANTHER" id="PTHR13789">
    <property type="entry name" value="MONOOXYGENASE"/>
    <property type="match status" value="1"/>
</dbReference>
<dbReference type="Proteomes" id="UP001365846">
    <property type="component" value="Unassembled WGS sequence"/>
</dbReference>
<evidence type="ECO:0000256" key="2">
    <source>
        <dbReference type="ARBA" id="ARBA00022630"/>
    </source>
</evidence>
<dbReference type="RefSeq" id="WP_340358159.1">
    <property type="nucleotide sequence ID" value="NZ_JBBKZU010000007.1"/>
</dbReference>
<keyword evidence="8" id="KW-1185">Reference proteome</keyword>
<dbReference type="Pfam" id="PF01494">
    <property type="entry name" value="FAD_binding_3"/>
    <property type="match status" value="1"/>
</dbReference>